<evidence type="ECO:0000313" key="3">
    <source>
        <dbReference type="EMBL" id="KDR85141.1"/>
    </source>
</evidence>
<dbReference type="Proteomes" id="UP000027222">
    <property type="component" value="Unassembled WGS sequence"/>
</dbReference>
<feature type="compositionally biased region" description="Polar residues" evidence="1">
    <location>
        <begin position="420"/>
        <end position="438"/>
    </location>
</feature>
<proteinExistence type="predicted"/>
<dbReference type="CDD" id="cd16100">
    <property type="entry name" value="ARID"/>
    <property type="match status" value="1"/>
</dbReference>
<feature type="region of interest" description="Disordered" evidence="1">
    <location>
        <begin position="395"/>
        <end position="457"/>
    </location>
</feature>
<feature type="compositionally biased region" description="Polar residues" evidence="1">
    <location>
        <begin position="338"/>
        <end position="370"/>
    </location>
</feature>
<name>A0A067TPN9_GALM3</name>
<feature type="region of interest" description="Disordered" evidence="1">
    <location>
        <begin position="59"/>
        <end position="150"/>
    </location>
</feature>
<sequence length="950" mass="104470">MVPQNGHPQGRPQQQTQQAGFQSFQSPTSNMDSPSFLLDSPQVAKQMAALTAANQARIAQNTRMPPSSLQTPGGTSSGPYLGGINSHSYPPGSHELLSSSANGHANFQMPNNNYGLPQTPNSATNASFLDPSMSQPNPSRNQPPTSSLKQRQHGFLQGLAGLMAKKGTPLPPSLTGIPSLNYDPNNSPWSIIESSTEVGSFRLAGKDVDLFKLWGLVFQSGGGPAVNNAKGWGAFLHHFDLPEHFSEVQSSNSTEVAFMLSQYYMAILYPFEEMYKKNIQEQQKKAQLSQRQGSMPGQQFPNSMSSGRPGPGMPNIQQQGMRPTISNGLIPQAMPPSNGLTQYPQIHNQNRPSSSQNPHQISASDSHNSLVSSEIDPLAHTLDSNLLDQDIQGIKRKHDQEDRDMKRVRQKTDPPEGNSMLISMNADSTNNLQVRQASQPPPNPSTTVGPRQQPSRRKIEYVPLARDAQSFGGRDLQAIDAEWHNVVPKRPLRDINDWGVVDIECLCMSIRSRLSIELSYALTTFTVLSTMRGQTSGSGFPIYQCPDLLDDALDLMEELAFGDPEKAPSPDSAEVAPRIITNRDLVALVQDSQCRPFASLESHQGSKDPKLGPQQRPGNVVLAVVNILRNLCMVNDNVEFIANHPRLVDILLRLSVIEQSEGKPPSPASKIISLSDLLVIRRDTMNILMCIAGLINLANNSPSPTTLRMARRAFELCASYLVDPAEASPPLASVQLAGVPPNVNRRPPAQADIALEVLTRFSQVDSNRQVITKAMPQATIWLLLTSLVHRLPIVDADFLLMQREYWLGFVEKLVMAIYSLVFLAPYELKQKIKTDRTLAFKNVMLRMAQKVLSLPNHDGRTSFSVSARRAVETMKLLDKAEEFVDTSEPTMPVLSFGMGFSDGSDSGMEKGTGMLGGNREAAWEMLMMRDVLQDDILFNELDSMVRVECL</sequence>
<feature type="compositionally biased region" description="Polar residues" evidence="1">
    <location>
        <begin position="315"/>
        <end position="329"/>
    </location>
</feature>
<feature type="domain" description="ARID" evidence="2">
    <location>
        <begin position="149"/>
        <end position="276"/>
    </location>
</feature>
<dbReference type="InterPro" id="IPR036431">
    <property type="entry name" value="ARID_dom_sf"/>
</dbReference>
<dbReference type="AlphaFoldDB" id="A0A067TPN9"/>
<accession>A0A067TPN9</accession>
<evidence type="ECO:0000313" key="4">
    <source>
        <dbReference type="Proteomes" id="UP000027222"/>
    </source>
</evidence>
<dbReference type="HOGENOM" id="CLU_014090_0_0_1"/>
<dbReference type="SMART" id="SM01014">
    <property type="entry name" value="ARID"/>
    <property type="match status" value="1"/>
</dbReference>
<keyword evidence="4" id="KW-1185">Reference proteome</keyword>
<evidence type="ECO:0000259" key="2">
    <source>
        <dbReference type="PROSITE" id="PS51011"/>
    </source>
</evidence>
<dbReference type="EMBL" id="KL142367">
    <property type="protein sequence ID" value="KDR85141.1"/>
    <property type="molecule type" value="Genomic_DNA"/>
</dbReference>
<feature type="compositionally biased region" description="Low complexity" evidence="1">
    <location>
        <begin position="8"/>
        <end position="26"/>
    </location>
</feature>
<dbReference type="InterPro" id="IPR001606">
    <property type="entry name" value="ARID_dom"/>
</dbReference>
<evidence type="ECO:0000256" key="1">
    <source>
        <dbReference type="SAM" id="MobiDB-lite"/>
    </source>
</evidence>
<dbReference type="PROSITE" id="PS51011">
    <property type="entry name" value="ARID"/>
    <property type="match status" value="1"/>
</dbReference>
<feature type="region of interest" description="Disordered" evidence="1">
    <location>
        <begin position="282"/>
        <end position="370"/>
    </location>
</feature>
<feature type="compositionally biased region" description="Polar residues" evidence="1">
    <location>
        <begin position="285"/>
        <end position="306"/>
    </location>
</feature>
<dbReference type="Pfam" id="PF01388">
    <property type="entry name" value="ARID"/>
    <property type="match status" value="1"/>
</dbReference>
<dbReference type="STRING" id="685588.A0A067TPN9"/>
<feature type="compositionally biased region" description="Basic and acidic residues" evidence="1">
    <location>
        <begin position="398"/>
        <end position="414"/>
    </location>
</feature>
<dbReference type="Gene3D" id="1.10.150.60">
    <property type="entry name" value="ARID DNA-binding domain"/>
    <property type="match status" value="1"/>
</dbReference>
<organism evidence="3 4">
    <name type="scientific">Galerina marginata (strain CBS 339.88)</name>
    <dbReference type="NCBI Taxonomy" id="685588"/>
    <lineage>
        <taxon>Eukaryota</taxon>
        <taxon>Fungi</taxon>
        <taxon>Dikarya</taxon>
        <taxon>Basidiomycota</taxon>
        <taxon>Agaricomycotina</taxon>
        <taxon>Agaricomycetes</taxon>
        <taxon>Agaricomycetidae</taxon>
        <taxon>Agaricales</taxon>
        <taxon>Agaricineae</taxon>
        <taxon>Strophariaceae</taxon>
        <taxon>Galerina</taxon>
    </lineage>
</organism>
<feature type="compositionally biased region" description="Polar residues" evidence="1">
    <location>
        <begin position="59"/>
        <end position="78"/>
    </location>
</feature>
<feature type="region of interest" description="Disordered" evidence="1">
    <location>
        <begin position="1"/>
        <end position="42"/>
    </location>
</feature>
<protein>
    <recommendedName>
        <fullName evidence="2">ARID domain-containing protein</fullName>
    </recommendedName>
</protein>
<dbReference type="OrthoDB" id="1938591at2759"/>
<reference evidence="4" key="1">
    <citation type="journal article" date="2014" name="Proc. Natl. Acad. Sci. U.S.A.">
        <title>Extensive sampling of basidiomycete genomes demonstrates inadequacy of the white-rot/brown-rot paradigm for wood decay fungi.</title>
        <authorList>
            <person name="Riley R."/>
            <person name="Salamov A.A."/>
            <person name="Brown D.W."/>
            <person name="Nagy L.G."/>
            <person name="Floudas D."/>
            <person name="Held B.W."/>
            <person name="Levasseur A."/>
            <person name="Lombard V."/>
            <person name="Morin E."/>
            <person name="Otillar R."/>
            <person name="Lindquist E.A."/>
            <person name="Sun H."/>
            <person name="LaButti K.M."/>
            <person name="Schmutz J."/>
            <person name="Jabbour D."/>
            <person name="Luo H."/>
            <person name="Baker S.E."/>
            <person name="Pisabarro A.G."/>
            <person name="Walton J.D."/>
            <person name="Blanchette R.A."/>
            <person name="Henrissat B."/>
            <person name="Martin F."/>
            <person name="Cullen D."/>
            <person name="Hibbett D.S."/>
            <person name="Grigoriev I.V."/>
        </authorList>
    </citation>
    <scope>NUCLEOTIDE SEQUENCE [LARGE SCALE GENOMIC DNA]</scope>
    <source>
        <strain evidence="4">CBS 339.88</strain>
    </source>
</reference>
<feature type="compositionally biased region" description="Polar residues" evidence="1">
    <location>
        <begin position="96"/>
        <end position="149"/>
    </location>
</feature>
<dbReference type="GO" id="GO:0003677">
    <property type="term" value="F:DNA binding"/>
    <property type="evidence" value="ECO:0007669"/>
    <property type="project" value="InterPro"/>
</dbReference>
<dbReference type="SUPFAM" id="SSF46774">
    <property type="entry name" value="ARID-like"/>
    <property type="match status" value="1"/>
</dbReference>
<gene>
    <name evidence="3" type="ORF">GALMADRAFT_233788</name>
</gene>